<dbReference type="AlphaFoldDB" id="A0A450ZVD0"/>
<evidence type="ECO:0000313" key="5">
    <source>
        <dbReference type="EMBL" id="VFK66486.1"/>
    </source>
</evidence>
<dbReference type="PIRSF" id="PIRSF003230">
    <property type="entry name" value="YbgC"/>
    <property type="match status" value="1"/>
</dbReference>
<gene>
    <name evidence="3" type="ORF">BECKTUN1418D_GA0071000_102414</name>
    <name evidence="5" type="ORF">BECKTUN1418E_GA0071001_112210</name>
    <name evidence="4" type="ORF">BECKTUN1418F_GA0071002_112410</name>
</gene>
<protein>
    <submittedName>
        <fullName evidence="4">Acyl-CoA thioester hydrolase</fullName>
    </submittedName>
</protein>
<accession>A0A450ZVD0</accession>
<name>A0A450ZVD0_9GAMM</name>
<dbReference type="InterPro" id="IPR029069">
    <property type="entry name" value="HotDog_dom_sf"/>
</dbReference>
<dbReference type="NCBIfam" id="TIGR00051">
    <property type="entry name" value="YbgC/FadM family acyl-CoA thioesterase"/>
    <property type="match status" value="1"/>
</dbReference>
<evidence type="ECO:0000256" key="2">
    <source>
        <dbReference type="ARBA" id="ARBA00022801"/>
    </source>
</evidence>
<dbReference type="EMBL" id="CAADFX010000024">
    <property type="protein sequence ID" value="VFK54885.1"/>
    <property type="molecule type" value="Genomic_DNA"/>
</dbReference>
<dbReference type="InterPro" id="IPR006684">
    <property type="entry name" value="YbgC/YbaW"/>
</dbReference>
<dbReference type="GO" id="GO:0047617">
    <property type="term" value="F:fatty acyl-CoA hydrolase activity"/>
    <property type="evidence" value="ECO:0007669"/>
    <property type="project" value="TreeGrafter"/>
</dbReference>
<keyword evidence="2 4" id="KW-0378">Hydrolase</keyword>
<reference evidence="4" key="1">
    <citation type="submission" date="2019-02" db="EMBL/GenBank/DDBJ databases">
        <authorList>
            <person name="Gruber-Vodicka R. H."/>
            <person name="Seah K. B. B."/>
        </authorList>
    </citation>
    <scope>NUCLEOTIDE SEQUENCE</scope>
    <source>
        <strain evidence="3">BECK_BY1</strain>
        <strain evidence="5">BECK_BY2</strain>
        <strain evidence="4">BECK_BY3</strain>
    </source>
</reference>
<dbReference type="EMBL" id="CAADFV010000122">
    <property type="protein sequence ID" value="VFK66486.1"/>
    <property type="molecule type" value="Genomic_DNA"/>
</dbReference>
<dbReference type="CDD" id="cd00586">
    <property type="entry name" value="4HBT"/>
    <property type="match status" value="1"/>
</dbReference>
<sequence>MYGSIMKTLIVLASLYHSDYLKFMERARSEWLRDLGFNRIVRMREQRVAFAIKNIAVDFIRPVRLEDMLIVGVTLQCFGRASLNFEHKISSMTDELLCYGHVKVACDNADTLRPRQIPHDLMYKIPKV</sequence>
<dbReference type="Gene3D" id="3.10.129.10">
    <property type="entry name" value="Hotdog Thioesterase"/>
    <property type="match status" value="1"/>
</dbReference>
<evidence type="ECO:0000313" key="3">
    <source>
        <dbReference type="EMBL" id="VFK54885.1"/>
    </source>
</evidence>
<dbReference type="Pfam" id="PF13279">
    <property type="entry name" value="4HBT_2"/>
    <property type="match status" value="1"/>
</dbReference>
<comment type="similarity">
    <text evidence="1">Belongs to the 4-hydroxybenzoyl-CoA thioesterase family.</text>
</comment>
<dbReference type="SUPFAM" id="SSF54637">
    <property type="entry name" value="Thioesterase/thiol ester dehydrase-isomerase"/>
    <property type="match status" value="1"/>
</dbReference>
<evidence type="ECO:0000313" key="4">
    <source>
        <dbReference type="EMBL" id="VFK57707.1"/>
    </source>
</evidence>
<dbReference type="InterPro" id="IPR050563">
    <property type="entry name" value="4-hydroxybenzoyl-CoA_TE"/>
</dbReference>
<dbReference type="EMBL" id="CAADFY010000124">
    <property type="protein sequence ID" value="VFK57707.1"/>
    <property type="molecule type" value="Genomic_DNA"/>
</dbReference>
<proteinExistence type="inferred from homology"/>
<evidence type="ECO:0000256" key="1">
    <source>
        <dbReference type="ARBA" id="ARBA00005953"/>
    </source>
</evidence>
<dbReference type="PANTHER" id="PTHR31793:SF37">
    <property type="entry name" value="ACYL-COA THIOESTER HYDROLASE YBGC"/>
    <property type="match status" value="1"/>
</dbReference>
<organism evidence="4">
    <name type="scientific">Candidatus Kentrum sp. TUN</name>
    <dbReference type="NCBI Taxonomy" id="2126343"/>
    <lineage>
        <taxon>Bacteria</taxon>
        <taxon>Pseudomonadati</taxon>
        <taxon>Pseudomonadota</taxon>
        <taxon>Gammaproteobacteria</taxon>
        <taxon>Candidatus Kentrum</taxon>
    </lineage>
</organism>
<dbReference type="PANTHER" id="PTHR31793">
    <property type="entry name" value="4-HYDROXYBENZOYL-COA THIOESTERASE FAMILY MEMBER"/>
    <property type="match status" value="1"/>
</dbReference>